<dbReference type="InterPro" id="IPR030866">
    <property type="entry name" value="RcsA"/>
</dbReference>
<dbReference type="PROSITE" id="PS00622">
    <property type="entry name" value="HTH_LUXR_1"/>
    <property type="match status" value="1"/>
</dbReference>
<evidence type="ECO:0000313" key="8">
    <source>
        <dbReference type="Proteomes" id="UP000699865"/>
    </source>
</evidence>
<dbReference type="PRINTS" id="PR00038">
    <property type="entry name" value="HTHLUXR"/>
</dbReference>
<dbReference type="InterPro" id="IPR036388">
    <property type="entry name" value="WH-like_DNA-bd_sf"/>
</dbReference>
<dbReference type="EMBL" id="JAFMOU010000072">
    <property type="protein sequence ID" value="MBU9838322.1"/>
    <property type="molecule type" value="Genomic_DNA"/>
</dbReference>
<evidence type="ECO:0000256" key="4">
    <source>
        <dbReference type="ARBA" id="ARBA00023163"/>
    </source>
</evidence>
<dbReference type="Proteomes" id="UP000699865">
    <property type="component" value="Unassembled WGS sequence"/>
</dbReference>
<evidence type="ECO:0000313" key="7">
    <source>
        <dbReference type="EMBL" id="MBU9838322.1"/>
    </source>
</evidence>
<comment type="function">
    <text evidence="5">Component of the Rcs signaling system, which controls transcription of numerous genes. Binds to DNA to regulate expression of genes.</text>
</comment>
<accession>A0ABS6LA76</accession>
<gene>
    <name evidence="5 7" type="primary">rcsA</name>
    <name evidence="7" type="ORF">J1786_26390</name>
</gene>
<keyword evidence="2 5" id="KW-0805">Transcription regulation</keyword>
<dbReference type="Gene3D" id="1.10.10.10">
    <property type="entry name" value="Winged helix-like DNA-binding domain superfamily/Winged helix DNA-binding domain"/>
    <property type="match status" value="1"/>
</dbReference>
<protein>
    <recommendedName>
        <fullName evidence="5">Transcriptional regulatory protein RcsA</fullName>
    </recommendedName>
</protein>
<proteinExistence type="inferred from homology"/>
<dbReference type="CDD" id="cd06170">
    <property type="entry name" value="LuxR_C_like"/>
    <property type="match status" value="1"/>
</dbReference>
<dbReference type="HAMAP" id="MF_00982">
    <property type="entry name" value="RcsA"/>
    <property type="match status" value="1"/>
</dbReference>
<evidence type="ECO:0000256" key="2">
    <source>
        <dbReference type="ARBA" id="ARBA00023015"/>
    </source>
</evidence>
<comment type="caution">
    <text evidence="7">The sequence shown here is derived from an EMBL/GenBank/DDBJ whole genome shotgun (WGS) entry which is preliminary data.</text>
</comment>
<reference evidence="7 8" key="1">
    <citation type="submission" date="2021-03" db="EMBL/GenBank/DDBJ databases">
        <title>Five novel Rahnella species.</title>
        <authorList>
            <person name="Brady C."/>
            <person name="Asselin J."/>
            <person name="Beer S."/>
            <person name="Bruberg M.B."/>
            <person name="Crampton B."/>
            <person name="Venter S."/>
            <person name="Arnold D."/>
            <person name="Denman S."/>
        </authorList>
    </citation>
    <scope>NUCLEOTIDE SEQUENCE [LARGE SCALE GENOMIC DNA]</scope>
    <source>
        <strain evidence="7 8">L72c</strain>
    </source>
</reference>
<dbReference type="InterPro" id="IPR000792">
    <property type="entry name" value="Tscrpt_reg_LuxR_C"/>
</dbReference>
<keyword evidence="8" id="KW-1185">Reference proteome</keyword>
<dbReference type="Pfam" id="PF00196">
    <property type="entry name" value="GerE"/>
    <property type="match status" value="1"/>
</dbReference>
<keyword evidence="1 5" id="KW-0716">Sensory transduction</keyword>
<dbReference type="NCBIfam" id="NF011940">
    <property type="entry name" value="PRK15411.1"/>
    <property type="match status" value="1"/>
</dbReference>
<dbReference type="SUPFAM" id="SSF46894">
    <property type="entry name" value="C-terminal effector domain of the bipartite response regulators"/>
    <property type="match status" value="1"/>
</dbReference>
<evidence type="ECO:0000256" key="5">
    <source>
        <dbReference type="HAMAP-Rule" id="MF_00982"/>
    </source>
</evidence>
<keyword evidence="4 5" id="KW-0804">Transcription</keyword>
<evidence type="ECO:0000256" key="3">
    <source>
        <dbReference type="ARBA" id="ARBA00023125"/>
    </source>
</evidence>
<dbReference type="InterPro" id="IPR016032">
    <property type="entry name" value="Sig_transdc_resp-reg_C-effctor"/>
</dbReference>
<comment type="similarity">
    <text evidence="5">Belongs to the RcsA family.</text>
</comment>
<evidence type="ECO:0000259" key="6">
    <source>
        <dbReference type="PROSITE" id="PS50043"/>
    </source>
</evidence>
<name>A0ABS6LA76_9GAMM</name>
<dbReference type="SMART" id="SM00421">
    <property type="entry name" value="HTH_LUXR"/>
    <property type="match status" value="1"/>
</dbReference>
<dbReference type="PROSITE" id="PS50043">
    <property type="entry name" value="HTH_LUXR_2"/>
    <property type="match status" value="1"/>
</dbReference>
<feature type="domain" description="HTH luxR-type" evidence="6">
    <location>
        <begin position="133"/>
        <end position="198"/>
    </location>
</feature>
<dbReference type="RefSeq" id="WP_129953266.1">
    <property type="nucleotide sequence ID" value="NZ_JAFMOS010000640.1"/>
</dbReference>
<sequence length="226" mass="25684">MSSMIVDRCYYTQLALHSLLQLNGQQQKDILSLKDIDELHATCHSLTPEIIFVNEDCFTSDAQSGHTLRDMIDAHPGTLFFVFISKENLNYQSYVPIRKNIIILSKSIRTTTIYQLIARNLLLSRPAEAEQLLDLTPVSLSRTESSILKMWMSGLNTENISQHLNIKQKTVASHKGNIKRKVKTQNKQAIYHVVKLTDILTTGMFVGRNRPLRPSGEPDEFNIPFG</sequence>
<organism evidence="7 8">
    <name type="scientific">Rahnella perminowiae</name>
    <dbReference type="NCBI Taxonomy" id="2816244"/>
    <lineage>
        <taxon>Bacteria</taxon>
        <taxon>Pseudomonadati</taxon>
        <taxon>Pseudomonadota</taxon>
        <taxon>Gammaproteobacteria</taxon>
        <taxon>Enterobacterales</taxon>
        <taxon>Yersiniaceae</taxon>
        <taxon>Rahnella</taxon>
    </lineage>
</organism>
<evidence type="ECO:0000256" key="1">
    <source>
        <dbReference type="ARBA" id="ARBA00022606"/>
    </source>
</evidence>
<keyword evidence="3 5" id="KW-0238">DNA-binding</keyword>